<evidence type="ECO:0000313" key="3">
    <source>
        <dbReference type="Proteomes" id="UP000239724"/>
    </source>
</evidence>
<accession>A0A2S6NJG7</accession>
<dbReference type="InterPro" id="IPR020471">
    <property type="entry name" value="AKR"/>
</dbReference>
<evidence type="ECO:0000313" key="2">
    <source>
        <dbReference type="EMBL" id="PPQ35009.1"/>
    </source>
</evidence>
<protein>
    <submittedName>
        <fullName evidence="2">Pyridoxal 4-dehydrogenase</fullName>
    </submittedName>
</protein>
<dbReference type="Gene3D" id="3.20.20.100">
    <property type="entry name" value="NADP-dependent oxidoreductase domain"/>
    <property type="match status" value="1"/>
</dbReference>
<dbReference type="SUPFAM" id="SSF51430">
    <property type="entry name" value="NAD(P)-linked oxidoreductase"/>
    <property type="match status" value="1"/>
</dbReference>
<dbReference type="PANTHER" id="PTHR42686">
    <property type="entry name" value="GH17980P-RELATED"/>
    <property type="match status" value="1"/>
</dbReference>
<sequence length="333" mass="36249">MWETRPIGRTTLRVTAFGLGTATMGGSRFKVTQQEGQGIVAAAWDAGVRYFDTAPFYGVGAAEHRVGDALRDHDRDAWVLSTKVGRLLRPKTDTAPSPDGRLSPLPFKVVYDYSYDGIMRSVEDSYQRLGLARIDILYVHDIGAYQHGPEANAHHLKVLRDSGYKALDELKRGGTVSAIGIGVNEKEVLIDALGFADWDVFLLAGRYTLLEQGPLDDLIPLCRQRGTSLVIGGPLNSGILAGRDTWNYDTAPPGIVERVRRIEAVCQAHDVPLAAAALRFPLAHPVVAAVIPGPRNVAEFQENVKLFTMKIPAALWSDLRAEGLLHPDAPVPG</sequence>
<organism evidence="2 3">
    <name type="scientific">Rhodopila globiformis</name>
    <name type="common">Rhodopseudomonas globiformis</name>
    <dbReference type="NCBI Taxonomy" id="1071"/>
    <lineage>
        <taxon>Bacteria</taxon>
        <taxon>Pseudomonadati</taxon>
        <taxon>Pseudomonadota</taxon>
        <taxon>Alphaproteobacteria</taxon>
        <taxon>Acetobacterales</taxon>
        <taxon>Acetobacteraceae</taxon>
        <taxon>Rhodopila</taxon>
    </lineage>
</organism>
<dbReference type="Pfam" id="PF00248">
    <property type="entry name" value="Aldo_ket_red"/>
    <property type="match status" value="1"/>
</dbReference>
<evidence type="ECO:0000259" key="1">
    <source>
        <dbReference type="Pfam" id="PF00248"/>
    </source>
</evidence>
<dbReference type="RefSeq" id="WP_104518498.1">
    <property type="nucleotide sequence ID" value="NZ_NHRY01000080.1"/>
</dbReference>
<reference evidence="2 3" key="1">
    <citation type="journal article" date="2018" name="Arch. Microbiol.">
        <title>New insights into the metabolic potential of the phototrophic purple bacterium Rhodopila globiformis DSM 161(T) from its draft genome sequence and evidence for a vanadium-dependent nitrogenase.</title>
        <authorList>
            <person name="Imhoff J.F."/>
            <person name="Rahn T."/>
            <person name="Kunzel S."/>
            <person name="Neulinger S.C."/>
        </authorList>
    </citation>
    <scope>NUCLEOTIDE SEQUENCE [LARGE SCALE GENOMIC DNA]</scope>
    <source>
        <strain evidence="2 3">DSM 161</strain>
    </source>
</reference>
<dbReference type="GO" id="GO:0005829">
    <property type="term" value="C:cytosol"/>
    <property type="evidence" value="ECO:0007669"/>
    <property type="project" value="TreeGrafter"/>
</dbReference>
<dbReference type="PANTHER" id="PTHR42686:SF1">
    <property type="entry name" value="GH17980P-RELATED"/>
    <property type="match status" value="1"/>
</dbReference>
<dbReference type="InterPro" id="IPR023210">
    <property type="entry name" value="NADP_OxRdtase_dom"/>
</dbReference>
<keyword evidence="3" id="KW-1185">Reference proteome</keyword>
<dbReference type="AlphaFoldDB" id="A0A2S6NJG7"/>
<feature type="domain" description="NADP-dependent oxidoreductase" evidence="1">
    <location>
        <begin position="18"/>
        <end position="318"/>
    </location>
</feature>
<comment type="caution">
    <text evidence="2">The sequence shown here is derived from an EMBL/GenBank/DDBJ whole genome shotgun (WGS) entry which is preliminary data.</text>
</comment>
<dbReference type="InterPro" id="IPR036812">
    <property type="entry name" value="NAD(P)_OxRdtase_dom_sf"/>
</dbReference>
<dbReference type="OrthoDB" id="9768851at2"/>
<dbReference type="GO" id="GO:0016491">
    <property type="term" value="F:oxidoreductase activity"/>
    <property type="evidence" value="ECO:0007669"/>
    <property type="project" value="InterPro"/>
</dbReference>
<dbReference type="Proteomes" id="UP000239724">
    <property type="component" value="Unassembled WGS sequence"/>
</dbReference>
<name>A0A2S6NJG7_RHOGL</name>
<gene>
    <name evidence="2" type="ORF">CCS01_08890</name>
</gene>
<dbReference type="EMBL" id="NHRY01000080">
    <property type="protein sequence ID" value="PPQ35009.1"/>
    <property type="molecule type" value="Genomic_DNA"/>
</dbReference>
<proteinExistence type="predicted"/>